<gene>
    <name evidence="4" type="primary">MPUL0A03380</name>
    <name evidence="4" type="ORF">METSCH_A03380</name>
</gene>
<dbReference type="GO" id="GO:0031267">
    <property type="term" value="F:small GTPase binding"/>
    <property type="evidence" value="ECO:0007669"/>
    <property type="project" value="TreeGrafter"/>
</dbReference>
<keyword evidence="5" id="KW-1185">Reference proteome</keyword>
<reference evidence="5" key="1">
    <citation type="submission" date="2019-03" db="EMBL/GenBank/DDBJ databases">
        <title>Snf2 controls pulcherriminic acid biosynthesis and connects pigmentation and antifungal activity of the yeast Metschnikowia pulcherrima.</title>
        <authorList>
            <person name="Gore-Lloyd D."/>
            <person name="Sumann I."/>
            <person name="Brachmann A.O."/>
            <person name="Schneeberger K."/>
            <person name="Ortiz-Merino R.A."/>
            <person name="Moreno-Beltran M."/>
            <person name="Schlaefli M."/>
            <person name="Kirner P."/>
            <person name="Santos Kron A."/>
            <person name="Wolfe K.H."/>
            <person name="Piel J."/>
            <person name="Ahrens C.H."/>
            <person name="Henk D."/>
            <person name="Freimoser F.M."/>
        </authorList>
    </citation>
    <scope>NUCLEOTIDE SEQUENCE [LARGE SCALE GENOMIC DNA]</scope>
    <source>
        <strain evidence="5">APC 1.2</strain>
    </source>
</reference>
<dbReference type="STRING" id="2163413.A0A4V1ADH3"/>
<dbReference type="AlphaFoldDB" id="A0A4V1ADH3"/>
<protein>
    <submittedName>
        <fullName evidence="4">Ran-interacting Mog1 protein</fullName>
    </submittedName>
</protein>
<dbReference type="PANTHER" id="PTHR15837:SF0">
    <property type="entry name" value="RAN GUANINE NUCLEOTIDE RELEASE FACTOR"/>
    <property type="match status" value="1"/>
</dbReference>
<dbReference type="InterPro" id="IPR007681">
    <property type="entry name" value="Mog1"/>
</dbReference>
<evidence type="ECO:0000256" key="1">
    <source>
        <dbReference type="ARBA" id="ARBA00010307"/>
    </source>
</evidence>
<evidence type="ECO:0000256" key="2">
    <source>
        <dbReference type="ARBA" id="ARBA00022448"/>
    </source>
</evidence>
<organism evidence="4 5">
    <name type="scientific">Metschnikowia aff. pulcherrima</name>
    <dbReference type="NCBI Taxonomy" id="2163413"/>
    <lineage>
        <taxon>Eukaryota</taxon>
        <taxon>Fungi</taxon>
        <taxon>Dikarya</taxon>
        <taxon>Ascomycota</taxon>
        <taxon>Saccharomycotina</taxon>
        <taxon>Pichiomycetes</taxon>
        <taxon>Metschnikowiaceae</taxon>
        <taxon>Metschnikowia</taxon>
    </lineage>
</organism>
<evidence type="ECO:0000313" key="5">
    <source>
        <dbReference type="Proteomes" id="UP000292447"/>
    </source>
</evidence>
<dbReference type="GO" id="GO:0006606">
    <property type="term" value="P:protein import into nucleus"/>
    <property type="evidence" value="ECO:0007669"/>
    <property type="project" value="TreeGrafter"/>
</dbReference>
<accession>A0A4V1ADH3</accession>
<keyword evidence="2" id="KW-0813">Transport</keyword>
<dbReference type="EMBL" id="CP034456">
    <property type="protein sequence ID" value="QBM85713.1"/>
    <property type="molecule type" value="Genomic_DNA"/>
</dbReference>
<dbReference type="InterPro" id="IPR016123">
    <property type="entry name" value="Mog1/PsbP_a/b/a-sand"/>
</dbReference>
<proteinExistence type="inferred from homology"/>
<dbReference type="PANTHER" id="PTHR15837">
    <property type="entry name" value="RAN GUANINE NUCLEOTIDE RELEASE FACTOR"/>
    <property type="match status" value="1"/>
</dbReference>
<keyword evidence="3" id="KW-0653">Protein transport</keyword>
<dbReference type="Gene3D" id="3.40.1000.10">
    <property type="entry name" value="Mog1/PsbP, alpha/beta/alpha sandwich"/>
    <property type="match status" value="1"/>
</dbReference>
<comment type="similarity">
    <text evidence="1">Belongs to the MOG1 family.</text>
</comment>
<dbReference type="GO" id="GO:0005634">
    <property type="term" value="C:nucleus"/>
    <property type="evidence" value="ECO:0007669"/>
    <property type="project" value="TreeGrafter"/>
</dbReference>
<dbReference type="Pfam" id="PF04603">
    <property type="entry name" value="Mog1"/>
    <property type="match status" value="1"/>
</dbReference>
<name>A0A4V1ADH3_9ASCO</name>
<dbReference type="GO" id="GO:0005085">
    <property type="term" value="F:guanyl-nucleotide exchange factor activity"/>
    <property type="evidence" value="ECO:0007669"/>
    <property type="project" value="TreeGrafter"/>
</dbReference>
<dbReference type="Proteomes" id="UP000292447">
    <property type="component" value="Chromosome I"/>
</dbReference>
<evidence type="ECO:0000313" key="4">
    <source>
        <dbReference type="EMBL" id="QBM85713.1"/>
    </source>
</evidence>
<evidence type="ECO:0000256" key="3">
    <source>
        <dbReference type="ARBA" id="ARBA00022927"/>
    </source>
</evidence>
<dbReference type="SUPFAM" id="SSF55724">
    <property type="entry name" value="Mog1p/PsbP-like"/>
    <property type="match status" value="1"/>
</dbReference>
<sequence>MNFKEHQLYGGAITAEIPEGAIDVSNLREVPDTQEVFLLEQPNKLDQAIIIDLLESVEKPSLAKIVSIHLDDILDDPPTFLAPLESFHNTNVEADVHTFLVKPAPSKQETKGVRLFMYIALLQVLKAESDVVITMTVPRECGEITQAAFFELAQKAVSGDEPVLGKAYNVIKSVAKTFKICDWDLFN</sequence>